<protein>
    <submittedName>
        <fullName evidence="1">Uncharacterized protein</fullName>
    </submittedName>
</protein>
<dbReference type="OrthoDB" id="466450at2"/>
<name>A0A2T1DIB2_9CYAN</name>
<reference evidence="1 2" key="1">
    <citation type="submission" date="2018-02" db="EMBL/GenBank/DDBJ databases">
        <authorList>
            <person name="Cohen D.B."/>
            <person name="Kent A.D."/>
        </authorList>
    </citation>
    <scope>NUCLEOTIDE SEQUENCE [LARGE SCALE GENOMIC DNA]</scope>
    <source>
        <strain evidence="1 2">ULC007</strain>
    </source>
</reference>
<reference evidence="1 2" key="2">
    <citation type="submission" date="2018-03" db="EMBL/GenBank/DDBJ databases">
        <title>The ancient ancestry and fast evolution of plastids.</title>
        <authorList>
            <person name="Moore K.R."/>
            <person name="Magnabosco C."/>
            <person name="Momper L."/>
            <person name="Gold D.A."/>
            <person name="Bosak T."/>
            <person name="Fournier G.P."/>
        </authorList>
    </citation>
    <scope>NUCLEOTIDE SEQUENCE [LARGE SCALE GENOMIC DNA]</scope>
    <source>
        <strain evidence="1 2">ULC007</strain>
    </source>
</reference>
<evidence type="ECO:0000313" key="2">
    <source>
        <dbReference type="Proteomes" id="UP000238634"/>
    </source>
</evidence>
<evidence type="ECO:0000313" key="1">
    <source>
        <dbReference type="EMBL" id="PSB20213.1"/>
    </source>
</evidence>
<accession>A0A2T1DIB2</accession>
<dbReference type="EMBL" id="PVWG01000007">
    <property type="protein sequence ID" value="PSB20213.1"/>
    <property type="molecule type" value="Genomic_DNA"/>
</dbReference>
<proteinExistence type="predicted"/>
<keyword evidence="2" id="KW-1185">Reference proteome</keyword>
<comment type="caution">
    <text evidence="1">The sequence shown here is derived from an EMBL/GenBank/DDBJ whole genome shotgun (WGS) entry which is preliminary data.</text>
</comment>
<gene>
    <name evidence="1" type="ORF">C7B65_08550</name>
</gene>
<dbReference type="AlphaFoldDB" id="A0A2T1DIB2"/>
<dbReference type="Proteomes" id="UP000238634">
    <property type="component" value="Unassembled WGS sequence"/>
</dbReference>
<dbReference type="STRING" id="1920490.GCA_001895925_03798"/>
<organism evidence="1 2">
    <name type="scientific">Phormidesmis priestleyi ULC007</name>
    <dbReference type="NCBI Taxonomy" id="1920490"/>
    <lineage>
        <taxon>Bacteria</taxon>
        <taxon>Bacillati</taxon>
        <taxon>Cyanobacteriota</taxon>
        <taxon>Cyanophyceae</taxon>
        <taxon>Leptolyngbyales</taxon>
        <taxon>Leptolyngbyaceae</taxon>
        <taxon>Phormidesmis</taxon>
    </lineage>
</organism>
<sequence length="78" mass="8332">MRFTISSGSGQTLAIGQLFIQTSETGGQKLCFRSDHGTLIEGGAIAPDGDLTDAGQELYRQFFVAWGVMGITMSSQSR</sequence>